<evidence type="ECO:0000313" key="2">
    <source>
        <dbReference type="EMBL" id="THU80408.1"/>
    </source>
</evidence>
<organism evidence="2 3">
    <name type="scientific">Dendrothele bispora (strain CBS 962.96)</name>
    <dbReference type="NCBI Taxonomy" id="1314807"/>
    <lineage>
        <taxon>Eukaryota</taxon>
        <taxon>Fungi</taxon>
        <taxon>Dikarya</taxon>
        <taxon>Basidiomycota</taxon>
        <taxon>Agaricomycotina</taxon>
        <taxon>Agaricomycetes</taxon>
        <taxon>Agaricomycetidae</taxon>
        <taxon>Agaricales</taxon>
        <taxon>Agaricales incertae sedis</taxon>
        <taxon>Dendrothele</taxon>
    </lineage>
</organism>
<dbReference type="InterPro" id="IPR012337">
    <property type="entry name" value="RNaseH-like_sf"/>
</dbReference>
<proteinExistence type="predicted"/>
<evidence type="ECO:0000313" key="3">
    <source>
        <dbReference type="Proteomes" id="UP000297245"/>
    </source>
</evidence>
<evidence type="ECO:0000256" key="1">
    <source>
        <dbReference type="SAM" id="MobiDB-lite"/>
    </source>
</evidence>
<dbReference type="OrthoDB" id="2423954at2759"/>
<sequence length="682" mass="76941">MVAHILGGQKPCPYASKAAEVEPKELRKRNQKGRKREMSDESEGEKEDTSEPKLSKKRKVLDRVETHQTKLKAYKGINIPFTEEQKKAIQAQFLRATVPAKLPFLWTEDPEVIKLFLMFRSAAVDVIPSRKVMSERLLKEESERVENSLRNELNGSSVTLTCDGVKDISKNALVGVSVSANFKPYMVDLFDATGDKKDGESMCEAFGKIMQRRSMGVRLLHWAPTMMGEVELAVQSLGTFVRGSFNSRAVHILAHQGQLVLADYFKASPEAAKTSEDATDLVGWINNHGRVRKIFDGLQQEIAGDVLKYIVGNLTRWTTHEACFKRLEDVKPALRTGAVSKRPEIINAQVGAEKNAREAKVLRTDAESHIDLIDDSSFWQQLSLVISDIEPITYATNISQSDHARPDVVLLAFVGMFLHFRNLPPARSSLSKEMTRRLERRWAGLNQPLMITALILNPYRHIDFFGPNASASILNLNKLVTDMFQKSINRPTPEFLDPDEQEELVQNRLNRVSEFSTAFLHYCACDGPFQEWKNQKSDFETIHGDDPIKFWQAMRTDGKVRELADFATKILSIVMNTASNERQFSQISSNLRDHHYVEGLKEVRKERKNHSDARIGELLAVPRYSMLLQGDLEADTIDGSQRWNRESLFRSYLSSVGSSLSSESTAFASSSALASALATPFW</sequence>
<gene>
    <name evidence="2" type="ORF">K435DRAFT_874407</name>
</gene>
<feature type="compositionally biased region" description="Basic residues" evidence="1">
    <location>
        <begin position="26"/>
        <end position="35"/>
    </location>
</feature>
<dbReference type="AlphaFoldDB" id="A0A4S8KXV7"/>
<dbReference type="EMBL" id="ML179907">
    <property type="protein sequence ID" value="THU80408.1"/>
    <property type="molecule type" value="Genomic_DNA"/>
</dbReference>
<name>A0A4S8KXV7_DENBC</name>
<dbReference type="SUPFAM" id="SSF53098">
    <property type="entry name" value="Ribonuclease H-like"/>
    <property type="match status" value="1"/>
</dbReference>
<dbReference type="Proteomes" id="UP000297245">
    <property type="component" value="Unassembled WGS sequence"/>
</dbReference>
<reference evidence="2 3" key="1">
    <citation type="journal article" date="2019" name="Nat. Ecol. Evol.">
        <title>Megaphylogeny resolves global patterns of mushroom evolution.</title>
        <authorList>
            <person name="Varga T."/>
            <person name="Krizsan K."/>
            <person name="Foldi C."/>
            <person name="Dima B."/>
            <person name="Sanchez-Garcia M."/>
            <person name="Sanchez-Ramirez S."/>
            <person name="Szollosi G.J."/>
            <person name="Szarkandi J.G."/>
            <person name="Papp V."/>
            <person name="Albert L."/>
            <person name="Andreopoulos W."/>
            <person name="Angelini C."/>
            <person name="Antonin V."/>
            <person name="Barry K.W."/>
            <person name="Bougher N.L."/>
            <person name="Buchanan P."/>
            <person name="Buyck B."/>
            <person name="Bense V."/>
            <person name="Catcheside P."/>
            <person name="Chovatia M."/>
            <person name="Cooper J."/>
            <person name="Damon W."/>
            <person name="Desjardin D."/>
            <person name="Finy P."/>
            <person name="Geml J."/>
            <person name="Haridas S."/>
            <person name="Hughes K."/>
            <person name="Justo A."/>
            <person name="Karasinski D."/>
            <person name="Kautmanova I."/>
            <person name="Kiss B."/>
            <person name="Kocsube S."/>
            <person name="Kotiranta H."/>
            <person name="LaButti K.M."/>
            <person name="Lechner B.E."/>
            <person name="Liimatainen K."/>
            <person name="Lipzen A."/>
            <person name="Lukacs Z."/>
            <person name="Mihaltcheva S."/>
            <person name="Morgado L.N."/>
            <person name="Niskanen T."/>
            <person name="Noordeloos M.E."/>
            <person name="Ohm R.A."/>
            <person name="Ortiz-Santana B."/>
            <person name="Ovrebo C."/>
            <person name="Racz N."/>
            <person name="Riley R."/>
            <person name="Savchenko A."/>
            <person name="Shiryaev A."/>
            <person name="Soop K."/>
            <person name="Spirin V."/>
            <person name="Szebenyi C."/>
            <person name="Tomsovsky M."/>
            <person name="Tulloss R.E."/>
            <person name="Uehling J."/>
            <person name="Grigoriev I.V."/>
            <person name="Vagvolgyi C."/>
            <person name="Papp T."/>
            <person name="Martin F.M."/>
            <person name="Miettinen O."/>
            <person name="Hibbett D.S."/>
            <person name="Nagy L.G."/>
        </authorList>
    </citation>
    <scope>NUCLEOTIDE SEQUENCE [LARGE SCALE GENOMIC DNA]</scope>
    <source>
        <strain evidence="2 3">CBS 962.96</strain>
    </source>
</reference>
<evidence type="ECO:0008006" key="4">
    <source>
        <dbReference type="Google" id="ProtNLM"/>
    </source>
</evidence>
<feature type="region of interest" description="Disordered" evidence="1">
    <location>
        <begin position="1"/>
        <end position="59"/>
    </location>
</feature>
<keyword evidence="3" id="KW-1185">Reference proteome</keyword>
<accession>A0A4S8KXV7</accession>
<protein>
    <recommendedName>
        <fullName evidence="4">HAT C-terminal dimerisation domain-containing protein</fullName>
    </recommendedName>
</protein>